<dbReference type="PROSITE" id="PS51462">
    <property type="entry name" value="NUDIX"/>
    <property type="match status" value="1"/>
</dbReference>
<evidence type="ECO:0000259" key="3">
    <source>
        <dbReference type="PROSITE" id="PS51462"/>
    </source>
</evidence>
<dbReference type="CDD" id="cd02883">
    <property type="entry name" value="NUDIX_Hydrolase"/>
    <property type="match status" value="1"/>
</dbReference>
<gene>
    <name evidence="4" type="ORF">UT77_C0001G0288</name>
</gene>
<dbReference type="PANTHER" id="PTHR43046:SF14">
    <property type="entry name" value="MUTT_NUDIX FAMILY PROTEIN"/>
    <property type="match status" value="1"/>
</dbReference>
<comment type="caution">
    <text evidence="4">The sequence shown here is derived from an EMBL/GenBank/DDBJ whole genome shotgun (WGS) entry which is preliminary data.</text>
</comment>
<dbReference type="PANTHER" id="PTHR43046">
    <property type="entry name" value="GDP-MANNOSE MANNOSYL HYDROLASE"/>
    <property type="match status" value="1"/>
</dbReference>
<dbReference type="InterPro" id="IPR015797">
    <property type="entry name" value="NUDIX_hydrolase-like_dom_sf"/>
</dbReference>
<proteinExistence type="predicted"/>
<feature type="domain" description="Nudix hydrolase" evidence="3">
    <location>
        <begin position="6"/>
        <end position="150"/>
    </location>
</feature>
<dbReference type="GO" id="GO:0016787">
    <property type="term" value="F:hydrolase activity"/>
    <property type="evidence" value="ECO:0007669"/>
    <property type="project" value="UniProtKB-KW"/>
</dbReference>
<dbReference type="EMBL" id="LBYB01000001">
    <property type="protein sequence ID" value="KKR42837.1"/>
    <property type="molecule type" value="Genomic_DNA"/>
</dbReference>
<reference evidence="4 5" key="1">
    <citation type="journal article" date="2015" name="Nature">
        <title>rRNA introns, odd ribosomes, and small enigmatic genomes across a large radiation of phyla.</title>
        <authorList>
            <person name="Brown C.T."/>
            <person name="Hug L.A."/>
            <person name="Thomas B.C."/>
            <person name="Sharon I."/>
            <person name="Castelle C.J."/>
            <person name="Singh A."/>
            <person name="Wilkins M.J."/>
            <person name="Williams K.H."/>
            <person name="Banfield J.F."/>
        </authorList>
    </citation>
    <scope>NUCLEOTIDE SEQUENCE [LARGE SCALE GENOMIC DNA]</scope>
</reference>
<dbReference type="SUPFAM" id="SSF55811">
    <property type="entry name" value="Nudix"/>
    <property type="match status" value="1"/>
</dbReference>
<comment type="cofactor">
    <cofactor evidence="1">
        <name>Mg(2+)</name>
        <dbReference type="ChEBI" id="CHEBI:18420"/>
    </cofactor>
</comment>
<dbReference type="Pfam" id="PF00293">
    <property type="entry name" value="NUDIX"/>
    <property type="match status" value="1"/>
</dbReference>
<dbReference type="AlphaFoldDB" id="A0A0G0TXV5"/>
<evidence type="ECO:0000256" key="2">
    <source>
        <dbReference type="ARBA" id="ARBA00022801"/>
    </source>
</evidence>
<dbReference type="Proteomes" id="UP000034881">
    <property type="component" value="Unassembled WGS sequence"/>
</dbReference>
<dbReference type="Gene3D" id="3.90.79.10">
    <property type="entry name" value="Nucleoside Triphosphate Pyrophosphohydrolase"/>
    <property type="match status" value="1"/>
</dbReference>
<evidence type="ECO:0000313" key="5">
    <source>
        <dbReference type="Proteomes" id="UP000034881"/>
    </source>
</evidence>
<keyword evidence="2 4" id="KW-0378">Hydrolase</keyword>
<accession>A0A0G0TXV5</accession>
<dbReference type="InterPro" id="IPR000086">
    <property type="entry name" value="NUDIX_hydrolase_dom"/>
</dbReference>
<dbReference type="InterPro" id="IPR020084">
    <property type="entry name" value="NUDIX_hydrolase_CS"/>
</dbReference>
<organism evidence="4 5">
    <name type="scientific">Candidatus Daviesbacteria bacterium GW2011_GWC2_40_12</name>
    <dbReference type="NCBI Taxonomy" id="1618431"/>
    <lineage>
        <taxon>Bacteria</taxon>
        <taxon>Candidatus Daviesiibacteriota</taxon>
    </lineage>
</organism>
<evidence type="ECO:0000313" key="4">
    <source>
        <dbReference type="EMBL" id="KKR42837.1"/>
    </source>
</evidence>
<dbReference type="PROSITE" id="PS00893">
    <property type="entry name" value="NUDIX_BOX"/>
    <property type="match status" value="1"/>
</dbReference>
<protein>
    <submittedName>
        <fullName evidence="4">NUDIX hydrolase</fullName>
    </submittedName>
</protein>
<evidence type="ECO:0000256" key="1">
    <source>
        <dbReference type="ARBA" id="ARBA00001946"/>
    </source>
</evidence>
<sequence length="163" mass="18119">MSKAEVLIAGVLGVAFNKDNQVLLTKRYQPDNPEEHNKWQLPGGALEFGEHPEDTLKREIGEELNSDARIIIPGPIIRSSTFQKQQPDGKVISYHRLMFAYIIDLANEDINIGANHESSAFTWVPLDALKRLPTLPQVPGIITEALERLNNSLNLPNRSITGG</sequence>
<name>A0A0G0TXV5_9BACT</name>